<keyword evidence="3" id="KW-1185">Reference proteome</keyword>
<evidence type="ECO:0000313" key="3">
    <source>
        <dbReference type="Proteomes" id="UP001059596"/>
    </source>
</evidence>
<accession>A0A9Q0BK21</accession>
<reference evidence="2" key="1">
    <citation type="journal article" date="2023" name="Genome Biol. Evol.">
        <title>Long-read-based Genome Assembly of Drosophila gunungcola Reveals Fewer Chemosensory Genes in Flower-breeding Species.</title>
        <authorList>
            <person name="Negi A."/>
            <person name="Liao B.Y."/>
            <person name="Yeh S.D."/>
        </authorList>
    </citation>
    <scope>NUCLEOTIDE SEQUENCE</scope>
    <source>
        <strain evidence="2">Sukarami</strain>
    </source>
</reference>
<evidence type="ECO:0000256" key="1">
    <source>
        <dbReference type="SAM" id="MobiDB-lite"/>
    </source>
</evidence>
<name>A0A9Q0BK21_9MUSC</name>
<comment type="caution">
    <text evidence="2">The sequence shown here is derived from an EMBL/GenBank/DDBJ whole genome shotgun (WGS) entry which is preliminary data.</text>
</comment>
<dbReference type="Proteomes" id="UP001059596">
    <property type="component" value="Unassembled WGS sequence"/>
</dbReference>
<dbReference type="EMBL" id="JAMKOV010000050">
    <property type="protein sequence ID" value="KAI8035047.1"/>
    <property type="molecule type" value="Genomic_DNA"/>
</dbReference>
<dbReference type="AlphaFoldDB" id="A0A9Q0BK21"/>
<gene>
    <name evidence="2" type="ORF">M5D96_012140</name>
</gene>
<protein>
    <submittedName>
        <fullName evidence="2">Uncharacterized protein</fullName>
    </submittedName>
</protein>
<feature type="region of interest" description="Disordered" evidence="1">
    <location>
        <begin position="26"/>
        <end position="46"/>
    </location>
</feature>
<sequence>MSWLNSSLSTLKGQLTNLAQEVLAETAGPGDLEYEGHGQDTEQQTKTALQLLAETQEQKEQLDRQCEQKDREIAALRREVAKCKQESRPAASTSAPKETQLAGIWDICIVPCYGLSYPGRGQAGQDRKGLVWWLDLGAYKSLVHLLAAIHSVPCDRAT</sequence>
<organism evidence="2 3">
    <name type="scientific">Drosophila gunungcola</name>
    <name type="common">fruit fly</name>
    <dbReference type="NCBI Taxonomy" id="103775"/>
    <lineage>
        <taxon>Eukaryota</taxon>
        <taxon>Metazoa</taxon>
        <taxon>Ecdysozoa</taxon>
        <taxon>Arthropoda</taxon>
        <taxon>Hexapoda</taxon>
        <taxon>Insecta</taxon>
        <taxon>Pterygota</taxon>
        <taxon>Neoptera</taxon>
        <taxon>Endopterygota</taxon>
        <taxon>Diptera</taxon>
        <taxon>Brachycera</taxon>
        <taxon>Muscomorpha</taxon>
        <taxon>Ephydroidea</taxon>
        <taxon>Drosophilidae</taxon>
        <taxon>Drosophila</taxon>
        <taxon>Sophophora</taxon>
    </lineage>
</organism>
<evidence type="ECO:0000313" key="2">
    <source>
        <dbReference type="EMBL" id="KAI8035047.1"/>
    </source>
</evidence>
<proteinExistence type="predicted"/>